<dbReference type="InterPro" id="IPR019993">
    <property type="entry name" value="RecB_nuclease_TM0106_put"/>
</dbReference>
<protein>
    <submittedName>
        <fullName evidence="2">Putative nuclease (RecB family)</fullName>
    </submittedName>
</protein>
<dbReference type="InterPro" id="IPR038720">
    <property type="entry name" value="YprB_RNase_H-like_dom"/>
</dbReference>
<dbReference type="AlphaFoldDB" id="B2KCM8"/>
<gene>
    <name evidence="2" type="ordered locus">Emin_0719</name>
</gene>
<dbReference type="HOGENOM" id="CLU_044183_0_0_0"/>
<evidence type="ECO:0000259" key="1">
    <source>
        <dbReference type="Pfam" id="PF13482"/>
    </source>
</evidence>
<evidence type="ECO:0000313" key="2">
    <source>
        <dbReference type="EMBL" id="ACC98274.1"/>
    </source>
</evidence>
<dbReference type="NCBIfam" id="TIGR03491">
    <property type="entry name" value="TM0106 family RecB-like putative nuclease"/>
    <property type="match status" value="1"/>
</dbReference>
<evidence type="ECO:0000313" key="3">
    <source>
        <dbReference type="Proteomes" id="UP000001029"/>
    </source>
</evidence>
<proteinExistence type="predicted"/>
<dbReference type="Pfam" id="PF13482">
    <property type="entry name" value="RNase_H_2"/>
    <property type="match status" value="1"/>
</dbReference>
<dbReference type="Proteomes" id="UP000001029">
    <property type="component" value="Chromosome"/>
</dbReference>
<dbReference type="STRING" id="445932.Emin_0719"/>
<dbReference type="InterPro" id="IPR012337">
    <property type="entry name" value="RNaseH-like_sf"/>
</dbReference>
<reference evidence="2 3" key="1">
    <citation type="journal article" date="2009" name="Appl. Environ. Microbiol.">
        <title>Genomic analysis of 'Elusimicrobium minutum,' the first cultivated representative of the phylum 'Elusimicrobia' (formerly termite group 1).</title>
        <authorList>
            <person name="Herlemann D.P.R."/>
            <person name="Geissinger O."/>
            <person name="Ikeda-Ohtsubo W."/>
            <person name="Kunin V."/>
            <person name="Sun H."/>
            <person name="Lapidus A."/>
            <person name="Hugenholtz P."/>
            <person name="Brune A."/>
        </authorList>
    </citation>
    <scope>NUCLEOTIDE SEQUENCE [LARGE SCALE GENOMIC DNA]</scope>
    <source>
        <strain evidence="2 3">Pei191</strain>
    </source>
</reference>
<feature type="domain" description="YprB ribonuclease H-like" evidence="1">
    <location>
        <begin position="314"/>
        <end position="485"/>
    </location>
</feature>
<accession>B2KCM8</accession>
<dbReference type="SUPFAM" id="SSF53098">
    <property type="entry name" value="Ribonuclease H-like"/>
    <property type="match status" value="1"/>
</dbReference>
<sequence length="495" mass="57091">MSLEENLYNTFSAGRAPDEKIDFHASKMFSLLEDPFGIWCDFHAPREASVFESNRYENLKVRTDKSNRDSWITQNFPNTFFIKADNITERFKATLAAMARGEEAIASASLWNLPENVFCGVNLLVKIPGEESVFGPYHYKIIQLKRAHDIKDHYSLQVSLSNKILWQIQGVFPTYARVILNGKDAKINCVLMSERLEQELAKWRGIKDGTFEPEPHKPPKAASSPWRVYANKVVTERKDLLMLPHLSAAMRNLLKEAGYKTTDDVANADLNVLKTILEDPWATESYYTSIAYMHNKPVLKEEGVFPPPRKKHNLYFDFEATETFTKDNESFVYLIGVWDAEENKFISFVAKNKEEEEKIFSDFFDYIKEPQDTILYHWTEYEVKKMRSLASKYPDIAQKLNALANMCLDLKILIGKAFYLPSPSLSLKAAAPAFGFNWRQGDCGAMDSMVFYTNWCKTGDNNLIEKVLMYNEDDCKAMIYLDEYLQKIEIIKPVK</sequence>
<dbReference type="EMBL" id="CP001055">
    <property type="protein sequence ID" value="ACC98274.1"/>
    <property type="molecule type" value="Genomic_DNA"/>
</dbReference>
<dbReference type="KEGG" id="emi:Emin_0719"/>
<name>B2KCM8_ELUMP</name>
<organism evidence="2 3">
    <name type="scientific">Elusimicrobium minutum (strain Pei191)</name>
    <dbReference type="NCBI Taxonomy" id="445932"/>
    <lineage>
        <taxon>Bacteria</taxon>
        <taxon>Pseudomonadati</taxon>
        <taxon>Elusimicrobiota</taxon>
        <taxon>Elusimicrobia</taxon>
        <taxon>Elusimicrobiales</taxon>
        <taxon>Elusimicrobiaceae</taxon>
        <taxon>Elusimicrobium</taxon>
    </lineage>
</organism>
<dbReference type="RefSeq" id="WP_012414889.1">
    <property type="nucleotide sequence ID" value="NC_010644.1"/>
</dbReference>
<keyword evidence="3" id="KW-1185">Reference proteome</keyword>
<dbReference type="OrthoDB" id="9757917at2"/>